<dbReference type="Proteomes" id="UP000054166">
    <property type="component" value="Unassembled WGS sequence"/>
</dbReference>
<protein>
    <submittedName>
        <fullName evidence="1">Uncharacterized protein</fullName>
    </submittedName>
</protein>
<evidence type="ECO:0000313" key="1">
    <source>
        <dbReference type="EMBL" id="KIM76628.1"/>
    </source>
</evidence>
<organism evidence="1 2">
    <name type="scientific">Piloderma croceum (strain F 1598)</name>
    <dbReference type="NCBI Taxonomy" id="765440"/>
    <lineage>
        <taxon>Eukaryota</taxon>
        <taxon>Fungi</taxon>
        <taxon>Dikarya</taxon>
        <taxon>Basidiomycota</taxon>
        <taxon>Agaricomycotina</taxon>
        <taxon>Agaricomycetes</taxon>
        <taxon>Agaricomycetidae</taxon>
        <taxon>Atheliales</taxon>
        <taxon>Atheliaceae</taxon>
        <taxon>Piloderma</taxon>
    </lineage>
</organism>
<dbReference type="AlphaFoldDB" id="A0A0C3ART9"/>
<sequence>MSASYLRAACGYNDNLPSYYQYVHTTSGFSDRTRCQSPSTVLLFTVDSATLDIKSARTLYLSRCPINDNEFAREDSARQRRAYACLTIWRPM</sequence>
<accession>A0A0C3ART9</accession>
<dbReference type="EMBL" id="KN833033">
    <property type="protein sequence ID" value="KIM76628.1"/>
    <property type="molecule type" value="Genomic_DNA"/>
</dbReference>
<evidence type="ECO:0000313" key="2">
    <source>
        <dbReference type="Proteomes" id="UP000054166"/>
    </source>
</evidence>
<keyword evidence="2" id="KW-1185">Reference proteome</keyword>
<name>A0A0C3ART9_PILCF</name>
<reference evidence="1 2" key="1">
    <citation type="submission" date="2014-04" db="EMBL/GenBank/DDBJ databases">
        <authorList>
            <consortium name="DOE Joint Genome Institute"/>
            <person name="Kuo A."/>
            <person name="Tarkka M."/>
            <person name="Buscot F."/>
            <person name="Kohler A."/>
            <person name="Nagy L.G."/>
            <person name="Floudas D."/>
            <person name="Copeland A."/>
            <person name="Barry K.W."/>
            <person name="Cichocki N."/>
            <person name="Veneault-Fourrey C."/>
            <person name="LaButti K."/>
            <person name="Lindquist E.A."/>
            <person name="Lipzen A."/>
            <person name="Lundell T."/>
            <person name="Morin E."/>
            <person name="Murat C."/>
            <person name="Sun H."/>
            <person name="Tunlid A."/>
            <person name="Henrissat B."/>
            <person name="Grigoriev I.V."/>
            <person name="Hibbett D.S."/>
            <person name="Martin F."/>
            <person name="Nordberg H.P."/>
            <person name="Cantor M.N."/>
            <person name="Hua S.X."/>
        </authorList>
    </citation>
    <scope>NUCLEOTIDE SEQUENCE [LARGE SCALE GENOMIC DNA]</scope>
    <source>
        <strain evidence="1 2">F 1598</strain>
    </source>
</reference>
<dbReference type="HOGENOM" id="CLU_2414102_0_0_1"/>
<proteinExistence type="predicted"/>
<gene>
    <name evidence="1" type="ORF">PILCRDRAFT_826190</name>
</gene>
<dbReference type="InParanoid" id="A0A0C3ART9"/>
<reference evidence="2" key="2">
    <citation type="submission" date="2015-01" db="EMBL/GenBank/DDBJ databases">
        <title>Evolutionary Origins and Diversification of the Mycorrhizal Mutualists.</title>
        <authorList>
            <consortium name="DOE Joint Genome Institute"/>
            <consortium name="Mycorrhizal Genomics Consortium"/>
            <person name="Kohler A."/>
            <person name="Kuo A."/>
            <person name="Nagy L.G."/>
            <person name="Floudas D."/>
            <person name="Copeland A."/>
            <person name="Barry K.W."/>
            <person name="Cichocki N."/>
            <person name="Veneault-Fourrey C."/>
            <person name="LaButti K."/>
            <person name="Lindquist E.A."/>
            <person name="Lipzen A."/>
            <person name="Lundell T."/>
            <person name="Morin E."/>
            <person name="Murat C."/>
            <person name="Riley R."/>
            <person name="Ohm R."/>
            <person name="Sun H."/>
            <person name="Tunlid A."/>
            <person name="Henrissat B."/>
            <person name="Grigoriev I.V."/>
            <person name="Hibbett D.S."/>
            <person name="Martin F."/>
        </authorList>
    </citation>
    <scope>NUCLEOTIDE SEQUENCE [LARGE SCALE GENOMIC DNA]</scope>
    <source>
        <strain evidence="2">F 1598</strain>
    </source>
</reference>